<name>A0A1Q9E6M8_SYMMI</name>
<keyword evidence="4" id="KW-1185">Reference proteome</keyword>
<feature type="region of interest" description="Disordered" evidence="1">
    <location>
        <begin position="890"/>
        <end position="925"/>
    </location>
</feature>
<dbReference type="Proteomes" id="UP000186817">
    <property type="component" value="Unassembled WGS sequence"/>
</dbReference>
<feature type="region of interest" description="Disordered" evidence="1">
    <location>
        <begin position="946"/>
        <end position="983"/>
    </location>
</feature>
<gene>
    <name evidence="3" type="ORF">AK812_SmicGene13994</name>
</gene>
<dbReference type="InterPro" id="IPR036691">
    <property type="entry name" value="Endo/exonu/phosph_ase_sf"/>
</dbReference>
<dbReference type="Gene3D" id="3.60.10.10">
    <property type="entry name" value="Endonuclease/exonuclease/phosphatase"/>
    <property type="match status" value="1"/>
</dbReference>
<accession>A0A1Q9E6M8</accession>
<feature type="domain" description="C2H2-type" evidence="2">
    <location>
        <begin position="1011"/>
        <end position="1035"/>
    </location>
</feature>
<feature type="compositionally biased region" description="Polar residues" evidence="1">
    <location>
        <begin position="1128"/>
        <end position="1146"/>
    </location>
</feature>
<organism evidence="3 4">
    <name type="scientific">Symbiodinium microadriaticum</name>
    <name type="common">Dinoflagellate</name>
    <name type="synonym">Zooxanthella microadriatica</name>
    <dbReference type="NCBI Taxonomy" id="2951"/>
    <lineage>
        <taxon>Eukaryota</taxon>
        <taxon>Sar</taxon>
        <taxon>Alveolata</taxon>
        <taxon>Dinophyceae</taxon>
        <taxon>Suessiales</taxon>
        <taxon>Symbiodiniaceae</taxon>
        <taxon>Symbiodinium</taxon>
    </lineage>
</organism>
<reference evidence="3 4" key="1">
    <citation type="submission" date="2016-02" db="EMBL/GenBank/DDBJ databases">
        <title>Genome analysis of coral dinoflagellate symbionts highlights evolutionary adaptations to a symbiotic lifestyle.</title>
        <authorList>
            <person name="Aranda M."/>
            <person name="Li Y."/>
            <person name="Liew Y.J."/>
            <person name="Baumgarten S."/>
            <person name="Simakov O."/>
            <person name="Wilson M."/>
            <person name="Piel J."/>
            <person name="Ashoor H."/>
            <person name="Bougouffa S."/>
            <person name="Bajic V.B."/>
            <person name="Ryu T."/>
            <person name="Ravasi T."/>
            <person name="Bayer T."/>
            <person name="Micklem G."/>
            <person name="Kim H."/>
            <person name="Bhak J."/>
            <person name="Lajeunesse T.C."/>
            <person name="Voolstra C.R."/>
        </authorList>
    </citation>
    <scope>NUCLEOTIDE SEQUENCE [LARGE SCALE GENOMIC DNA]</scope>
    <source>
        <strain evidence="3 4">CCMP2467</strain>
    </source>
</reference>
<dbReference type="InterPro" id="IPR013087">
    <property type="entry name" value="Znf_C2H2_type"/>
</dbReference>
<comment type="caution">
    <text evidence="3">The sequence shown here is derived from an EMBL/GenBank/DDBJ whole genome shotgun (WGS) entry which is preliminary data.</text>
</comment>
<dbReference type="SMART" id="SM00355">
    <property type="entry name" value="ZnF_C2H2"/>
    <property type="match status" value="3"/>
</dbReference>
<evidence type="ECO:0000256" key="1">
    <source>
        <dbReference type="SAM" id="MobiDB-lite"/>
    </source>
</evidence>
<evidence type="ECO:0000313" key="4">
    <source>
        <dbReference type="Proteomes" id="UP000186817"/>
    </source>
</evidence>
<dbReference type="EMBL" id="LSRX01000247">
    <property type="protein sequence ID" value="OLQ03073.1"/>
    <property type="molecule type" value="Genomic_DNA"/>
</dbReference>
<feature type="domain" description="C2H2-type" evidence="2">
    <location>
        <begin position="808"/>
        <end position="828"/>
    </location>
</feature>
<dbReference type="OrthoDB" id="424527at2759"/>
<protein>
    <recommendedName>
        <fullName evidence="2">C2H2-type domain-containing protein</fullName>
    </recommendedName>
</protein>
<feature type="region of interest" description="Disordered" evidence="1">
    <location>
        <begin position="1095"/>
        <end position="1149"/>
    </location>
</feature>
<sequence length="1737" mass="192832">MLELVSSEDGEILYLAYHPHQAYKNAILLMCQPKSARLMLHCSGGGFQQKAGDAYPDEQARTNVSGRRRSALTAGPICDVPQLKPIPEWSLIRRVLLLQRTARTYRRHGTRCSGSAQEEATHALACAAGIVLGVPADSAAGAGFGWANCEAGIVTGETETVERGSQNFVFEGSVKAADDRHGAEREGGETMLWMFADTLDARRCSRMLWMFGAAPDVWRCSGCSAMLWMLADALDPPGRVLERVPAGTGKKAMTTLLRTERKSAHHYPDFTGVGALRRVQPELQSVPTGWFVISSPDPSHRWAGVAVLVSQRIVAEASLQHSIVVHIDVACCYQWAWDADPLKKRIDKRQAYWRKCTTFVQGLPARNIKCIAGDFNCALRPQTRHTGPGLHPTDFTYPDSTDFGQAIVSTNLCALNTWGSAREAFTYRLEGQVPKSSQIDFIFASLPHTDMQARRARVDRDVNFAPWRGGGRHFAVTASLRVDTRLAPTHTASAQRPLPFSRQLLREAIKRKDPALDRLAHAVNLELSHARPTNPEEINAILLRQCSSSEVAGPYPQGELPNDVRWIMSLASQPGDLLPDRSLALQRMQQAIYTSWRERVGAGEASLLAKTAAELADNTLYLMALRLLWPLLSSDQQLEVQQWFRRYARGDFHAAGVSTLRHKASDHETQASPLANSVGLSLQHRLRVYRTCIRSSISYGLAVVGTTPQALKRLTSLEARHVRCISGNPRKEDGESAEVIFQRLHYTSISDFLVNASKRRVDALTSCRDTYPGIAEDIQWQKAVHHSYLHPVLTVQSHKPAHPEQRSFQCPRTFDSMHAMRTHCARTHKISFVRPDLQKGTARREVGITQHCLNGLPTCKHCGFSFRKWSGFKGHILSACPVLHAQTAAEGGDHDGSNGFKTESNGKAAPLDSDTMSPCRDGAVTRPLNKDNLQSGCERPLAAEVPAADATATGSAEQSAAGPEPSTAASKIPQPPNDPADLPLSRQAEVLQTCKAGWVDLAAAQGEKLKFYCVICSPWCAPATGGLQSHMRRSHPTQWEMDRAIMHELKSHYRLKYKGLCKACGFQPTGAQKGPRMTTPGQQEVLTLFGQHLPSLSTQTPTEEAGEAKTKTKSRPRKWPKPEGKGGSQSSRATKGSRGWNNSWGSWDNDHQAKLTDQVSGEEVRNLLALVTRLSLRQEDDLAATRADNAFLFYLETRTTGTYRPIPSFAGHFFAIAQQWQKLRDETPEKLSLSLRATLLLAYMTEFHERLRHALEEEYKEAYLKEGWLQESGTSPCWTYSKWNAERREAIIDTSRTPITHAQILDSVARLLKLLSDSRLVHKFRATRPLAENYDSNILTFLMTVATRGQEADQLFATMLLLTDCNATRLMCTRIAKARQRRQPLAMVLSKEAEALLRATQPRGRPQQRHSNAKQDQAAMEECDRSRAPVYGAFASAFRSLRAGTARRPIYVPGLLPWASLLRRWTQLAQQQDASEFLAFLLQKLRSEAFAGTWAARLNDGDIVDCRDRGAIPPPLPLTEATFALEAAPQFFFLQLKRYRQDSCAVLHCRGHYRCALAIDGDAPAFLLSAFHWMPQGYFLQPELNEPFGLLAFQPTLAEASAAAKTRLGRGGQAHWHNTSYIGSSWGTIIGGLDVDSYKLTEDQLNFCMLFQSQWTLGQLYALLSIHCYSGALPRLAVHRHTMVPIWAIAAMPFQVQTLAHNGEEIDEVIDHGDSTPPKTTIDVVVPGNIDVNIKRA</sequence>
<dbReference type="SUPFAM" id="SSF56219">
    <property type="entry name" value="DNase I-like"/>
    <property type="match status" value="1"/>
</dbReference>
<feature type="region of interest" description="Disordered" evidence="1">
    <location>
        <begin position="1400"/>
        <end position="1419"/>
    </location>
</feature>
<proteinExistence type="predicted"/>
<evidence type="ECO:0000259" key="2">
    <source>
        <dbReference type="SMART" id="SM00355"/>
    </source>
</evidence>
<evidence type="ECO:0000313" key="3">
    <source>
        <dbReference type="EMBL" id="OLQ03073.1"/>
    </source>
</evidence>
<feature type="domain" description="C2H2-type" evidence="2">
    <location>
        <begin position="857"/>
        <end position="884"/>
    </location>
</feature>